<comment type="caution">
    <text evidence="10">The sequence shown here is derived from an EMBL/GenBank/DDBJ whole genome shotgun (WGS) entry which is preliminary data.</text>
</comment>
<comment type="function">
    <text evidence="8">Ligates lysine onto the cytidine present at position 34 of the AUA codon-specific tRNA(Ile) that contains the anticodon CAU, in an ATP-dependent manner. Cytidine is converted to lysidine, thus changing the amino acid specificity of the tRNA from methionine to isoleucine.</text>
</comment>
<dbReference type="SUPFAM" id="SSF52402">
    <property type="entry name" value="Adenine nucleotide alpha hydrolases-like"/>
    <property type="match status" value="1"/>
</dbReference>
<comment type="domain">
    <text evidence="8">The N-terminal region contains the highly conserved SGGXDS motif, predicted to be a P-loop motif involved in ATP binding.</text>
</comment>
<dbReference type="SUPFAM" id="SSF56037">
    <property type="entry name" value="PheT/TilS domain"/>
    <property type="match status" value="1"/>
</dbReference>
<comment type="subcellular location">
    <subcellularLocation>
        <location evidence="1 8">Cytoplasm</location>
    </subcellularLocation>
</comment>
<dbReference type="GO" id="GO:0006400">
    <property type="term" value="P:tRNA modification"/>
    <property type="evidence" value="ECO:0007669"/>
    <property type="project" value="UniProtKB-UniRule"/>
</dbReference>
<proteinExistence type="inferred from homology"/>
<dbReference type="Pfam" id="PF11734">
    <property type="entry name" value="TilS_C"/>
    <property type="match status" value="1"/>
</dbReference>
<feature type="binding site" evidence="8">
    <location>
        <begin position="31"/>
        <end position="36"/>
    </location>
    <ligand>
        <name>ATP</name>
        <dbReference type="ChEBI" id="CHEBI:30616"/>
    </ligand>
</feature>
<dbReference type="GO" id="GO:0005737">
    <property type="term" value="C:cytoplasm"/>
    <property type="evidence" value="ECO:0007669"/>
    <property type="project" value="UniProtKB-SubCell"/>
</dbReference>
<evidence type="ECO:0000256" key="3">
    <source>
        <dbReference type="ARBA" id="ARBA00022598"/>
    </source>
</evidence>
<dbReference type="InterPro" id="IPR020825">
    <property type="entry name" value="Phe-tRNA_synthase-like_B3/B4"/>
</dbReference>
<dbReference type="InterPro" id="IPR014729">
    <property type="entry name" value="Rossmann-like_a/b/a_fold"/>
</dbReference>
<dbReference type="OrthoDB" id="9807403at2"/>
<evidence type="ECO:0000256" key="6">
    <source>
        <dbReference type="ARBA" id="ARBA00022840"/>
    </source>
</evidence>
<name>A0A6N6M7I7_9FLAO</name>
<keyword evidence="4 8" id="KW-0819">tRNA processing</keyword>
<sequence>MPDKQLAEAFLEYINEEKLLTRNNKLLVGVSGGIDSVTLCELLHRSNISFAIAHCNFGLRGGESDADDIFVQSLADNYEVPHFRKYFETKKYAEENGVSIQMAARDLRYEWFEEIRSKEQYDFIAVATNLNDDLETMLINFTRGTGIKGLTGIKPKNGKVVRPLLFASRDQIETFARQEEVNWREDSSNQSTKYLRNDIRHNVVPVLKRANPSLENTFRENVIHFKQAEEFIQNRMADIYEQIIEQQKDGVALDKEFIVNDPDGRFILFRILHRYAFHRDQTNQIFELLNQQPGKQFFSSAYVLTIDRGKIFIQPREKEGHVQNHLEPTDMEISRPVPLRTKVLTMDEFTMDKSLDVACLDFDKLNFPLTVRTWQEGDSFVPLGMKGNKKVSDLLVDEKVPLNQKQHVSVVVSGDEIVWVVGIRISDKVKVNEETQKVFLMELII</sequence>
<evidence type="ECO:0000256" key="2">
    <source>
        <dbReference type="ARBA" id="ARBA00022490"/>
    </source>
</evidence>
<keyword evidence="6 8" id="KW-0067">ATP-binding</keyword>
<evidence type="ECO:0000259" key="9">
    <source>
        <dbReference type="SMART" id="SM00977"/>
    </source>
</evidence>
<dbReference type="CDD" id="cd01992">
    <property type="entry name" value="TilS_N"/>
    <property type="match status" value="1"/>
</dbReference>
<dbReference type="NCBIfam" id="TIGR02432">
    <property type="entry name" value="lysidine_TilS_N"/>
    <property type="match status" value="1"/>
</dbReference>
<dbReference type="EMBL" id="WACR01000007">
    <property type="protein sequence ID" value="KAB1063768.1"/>
    <property type="molecule type" value="Genomic_DNA"/>
</dbReference>
<evidence type="ECO:0000313" key="10">
    <source>
        <dbReference type="EMBL" id="KAB1063768.1"/>
    </source>
</evidence>
<keyword evidence="11" id="KW-1185">Reference proteome</keyword>
<accession>A0A6N6M7I7</accession>
<dbReference type="Proteomes" id="UP000435357">
    <property type="component" value="Unassembled WGS sequence"/>
</dbReference>
<evidence type="ECO:0000256" key="1">
    <source>
        <dbReference type="ARBA" id="ARBA00004496"/>
    </source>
</evidence>
<dbReference type="PANTHER" id="PTHR43033">
    <property type="entry name" value="TRNA(ILE)-LYSIDINE SYNTHASE-RELATED"/>
    <property type="match status" value="1"/>
</dbReference>
<evidence type="ECO:0000256" key="8">
    <source>
        <dbReference type="HAMAP-Rule" id="MF_01161"/>
    </source>
</evidence>
<dbReference type="Pfam" id="PF01171">
    <property type="entry name" value="ATP_bind_3"/>
    <property type="match status" value="1"/>
</dbReference>
<keyword evidence="3 8" id="KW-0436">Ligase</keyword>
<reference evidence="10 11" key="1">
    <citation type="submission" date="2019-09" db="EMBL/GenBank/DDBJ databases">
        <title>Genomes of Cryomorphaceae.</title>
        <authorList>
            <person name="Bowman J.P."/>
        </authorList>
    </citation>
    <scope>NUCLEOTIDE SEQUENCE [LARGE SCALE GENOMIC DNA]</scope>
    <source>
        <strain evidence="10 11">KCTC 52047</strain>
    </source>
</reference>
<dbReference type="InterPro" id="IPR012796">
    <property type="entry name" value="Lysidine-tRNA-synth_C"/>
</dbReference>
<dbReference type="HAMAP" id="MF_01161">
    <property type="entry name" value="tRNA_Ile_lys_synt"/>
    <property type="match status" value="1"/>
</dbReference>
<dbReference type="Gene3D" id="3.50.40.10">
    <property type="entry name" value="Phenylalanyl-trna Synthetase, Chain B, domain 3"/>
    <property type="match status" value="1"/>
</dbReference>
<organism evidence="10 11">
    <name type="scientific">Salibacter halophilus</name>
    <dbReference type="NCBI Taxonomy" id="1803916"/>
    <lineage>
        <taxon>Bacteria</taxon>
        <taxon>Pseudomonadati</taxon>
        <taxon>Bacteroidota</taxon>
        <taxon>Flavobacteriia</taxon>
        <taxon>Flavobacteriales</taxon>
        <taxon>Salibacteraceae</taxon>
        <taxon>Salibacter</taxon>
    </lineage>
</organism>
<feature type="domain" description="Lysidine-tRNA(Ile) synthetase C-terminal" evidence="9">
    <location>
        <begin position="369"/>
        <end position="440"/>
    </location>
</feature>
<evidence type="ECO:0000256" key="5">
    <source>
        <dbReference type="ARBA" id="ARBA00022741"/>
    </source>
</evidence>
<dbReference type="GO" id="GO:0032267">
    <property type="term" value="F:tRNA(Ile)-lysidine synthase activity"/>
    <property type="evidence" value="ECO:0007669"/>
    <property type="project" value="UniProtKB-EC"/>
</dbReference>
<dbReference type="InterPro" id="IPR012094">
    <property type="entry name" value="tRNA_Ile_lys_synt"/>
</dbReference>
<keyword evidence="5 8" id="KW-0547">Nucleotide-binding</keyword>
<dbReference type="SMART" id="SM00977">
    <property type="entry name" value="TilS_C"/>
    <property type="match status" value="1"/>
</dbReference>
<dbReference type="AlphaFoldDB" id="A0A6N6M7I7"/>
<dbReference type="InterPro" id="IPR011063">
    <property type="entry name" value="TilS/TtcA_N"/>
</dbReference>
<evidence type="ECO:0000256" key="4">
    <source>
        <dbReference type="ARBA" id="ARBA00022694"/>
    </source>
</evidence>
<dbReference type="InterPro" id="IPR012795">
    <property type="entry name" value="tRNA_Ile_lys_synt_N"/>
</dbReference>
<keyword evidence="2 8" id="KW-0963">Cytoplasm</keyword>
<dbReference type="PANTHER" id="PTHR43033:SF1">
    <property type="entry name" value="TRNA(ILE)-LYSIDINE SYNTHASE-RELATED"/>
    <property type="match status" value="1"/>
</dbReference>
<dbReference type="NCBIfam" id="TIGR02433">
    <property type="entry name" value="lysidine_TilS_C"/>
    <property type="match status" value="1"/>
</dbReference>
<dbReference type="EC" id="6.3.4.19" evidence="8"/>
<dbReference type="GO" id="GO:0005524">
    <property type="term" value="F:ATP binding"/>
    <property type="evidence" value="ECO:0007669"/>
    <property type="project" value="UniProtKB-UniRule"/>
</dbReference>
<dbReference type="Gene3D" id="3.40.50.620">
    <property type="entry name" value="HUPs"/>
    <property type="match status" value="1"/>
</dbReference>
<evidence type="ECO:0000256" key="7">
    <source>
        <dbReference type="ARBA" id="ARBA00048539"/>
    </source>
</evidence>
<protein>
    <recommendedName>
        <fullName evidence="8">tRNA(Ile)-lysidine synthase</fullName>
        <ecNumber evidence="8">6.3.4.19</ecNumber>
    </recommendedName>
    <alternativeName>
        <fullName evidence="8">tRNA(Ile)-2-lysyl-cytidine synthase</fullName>
    </alternativeName>
    <alternativeName>
        <fullName evidence="8">tRNA(Ile)-lysidine synthetase</fullName>
    </alternativeName>
</protein>
<gene>
    <name evidence="8 10" type="primary">tilS</name>
    <name evidence="10" type="ORF">F3059_09375</name>
</gene>
<evidence type="ECO:0000313" key="11">
    <source>
        <dbReference type="Proteomes" id="UP000435357"/>
    </source>
</evidence>
<comment type="similarity">
    <text evidence="8">Belongs to the tRNA(Ile)-lysidine synthase family.</text>
</comment>
<comment type="catalytic activity">
    <reaction evidence="7 8">
        <text>cytidine(34) in tRNA(Ile2) + L-lysine + ATP = lysidine(34) in tRNA(Ile2) + AMP + diphosphate + H(+)</text>
        <dbReference type="Rhea" id="RHEA:43744"/>
        <dbReference type="Rhea" id="RHEA-COMP:10625"/>
        <dbReference type="Rhea" id="RHEA-COMP:10670"/>
        <dbReference type="ChEBI" id="CHEBI:15378"/>
        <dbReference type="ChEBI" id="CHEBI:30616"/>
        <dbReference type="ChEBI" id="CHEBI:32551"/>
        <dbReference type="ChEBI" id="CHEBI:33019"/>
        <dbReference type="ChEBI" id="CHEBI:82748"/>
        <dbReference type="ChEBI" id="CHEBI:83665"/>
        <dbReference type="ChEBI" id="CHEBI:456215"/>
        <dbReference type="EC" id="6.3.4.19"/>
    </reaction>
</comment>
<dbReference type="RefSeq" id="WP_151168549.1">
    <property type="nucleotide sequence ID" value="NZ_WACR01000007.1"/>
</dbReference>